<comment type="function">
    <text evidence="2 10">Catalyzes the isomerization between 2-isopropylmalate and 3-isopropylmalate, via the formation of 2-isopropylmaleate.</text>
</comment>
<dbReference type="RefSeq" id="WP_090663521.1">
    <property type="nucleotide sequence ID" value="NZ_FMZX01000006.1"/>
</dbReference>
<keyword evidence="9 10" id="KW-0100">Branched-chain amino acid biosynthesis</keyword>
<evidence type="ECO:0000313" key="13">
    <source>
        <dbReference type="Proteomes" id="UP000198925"/>
    </source>
</evidence>
<keyword evidence="7 10" id="KW-0028">Amino-acid biosynthesis</keyword>
<sequence length="201" mass="21958">MEAFNRLESVAVPLARPNIDTDQIIPGRFLSRPREVDHSAFLFHDARRLPGSEEANPEFPLNQEAYRPARIIVAGRNFACGSSRESAVWALFDAGFRCAIAPSFGDIFRNNGMKNGLLPVVLPAEAVAALTGQIEAAPGARVSVDLAAQTVTFPDGTVHGFEVDPFAKHCLLEGLDEIGLTLSHEEEIAAFERRFGRENSR</sequence>
<dbReference type="EMBL" id="FMZX01000006">
    <property type="protein sequence ID" value="SDD26985.1"/>
    <property type="molecule type" value="Genomic_DNA"/>
</dbReference>
<dbReference type="UniPathway" id="UPA00048">
    <property type="reaction ID" value="UER00071"/>
</dbReference>
<feature type="domain" description="Aconitase A/isopropylmalate dehydratase small subunit swivel" evidence="11">
    <location>
        <begin position="1"/>
        <end position="124"/>
    </location>
</feature>
<evidence type="ECO:0000256" key="2">
    <source>
        <dbReference type="ARBA" id="ARBA00002695"/>
    </source>
</evidence>
<evidence type="ECO:0000256" key="7">
    <source>
        <dbReference type="ARBA" id="ARBA00022605"/>
    </source>
</evidence>
<proteinExistence type="inferred from homology"/>
<comment type="subunit">
    <text evidence="5 10">Heterodimer of LeuC and LeuD.</text>
</comment>
<dbReference type="FunFam" id="3.20.19.10:FF:000003">
    <property type="entry name" value="3-isopropylmalate dehydratase small subunit"/>
    <property type="match status" value="1"/>
</dbReference>
<dbReference type="SUPFAM" id="SSF52016">
    <property type="entry name" value="LeuD/IlvD-like"/>
    <property type="match status" value="1"/>
</dbReference>
<dbReference type="InterPro" id="IPR000573">
    <property type="entry name" value="AconitaseA/IPMdHydase_ssu_swvl"/>
</dbReference>
<gene>
    <name evidence="10" type="primary">leuD</name>
    <name evidence="12" type="ORF">SAMN04487779_100635</name>
</gene>
<dbReference type="CDD" id="cd01577">
    <property type="entry name" value="IPMI_Swivel"/>
    <property type="match status" value="1"/>
</dbReference>
<dbReference type="PANTHER" id="PTHR43345">
    <property type="entry name" value="3-ISOPROPYLMALATE DEHYDRATASE SMALL SUBUNIT 2-RELATED-RELATED"/>
    <property type="match status" value="1"/>
</dbReference>
<dbReference type="NCBIfam" id="NF002458">
    <property type="entry name" value="PRK01641.1"/>
    <property type="match status" value="1"/>
</dbReference>
<comment type="catalytic activity">
    <reaction evidence="1 10">
        <text>(2R,3S)-3-isopropylmalate = (2S)-2-isopropylmalate</text>
        <dbReference type="Rhea" id="RHEA:32287"/>
        <dbReference type="ChEBI" id="CHEBI:1178"/>
        <dbReference type="ChEBI" id="CHEBI:35121"/>
        <dbReference type="EC" id="4.2.1.33"/>
    </reaction>
</comment>
<organism evidence="12 13">
    <name type="scientific">Belnapia rosea</name>
    <dbReference type="NCBI Taxonomy" id="938405"/>
    <lineage>
        <taxon>Bacteria</taxon>
        <taxon>Pseudomonadati</taxon>
        <taxon>Pseudomonadota</taxon>
        <taxon>Alphaproteobacteria</taxon>
        <taxon>Acetobacterales</taxon>
        <taxon>Roseomonadaceae</taxon>
        <taxon>Belnapia</taxon>
    </lineage>
</organism>
<reference evidence="12 13" key="1">
    <citation type="submission" date="2016-10" db="EMBL/GenBank/DDBJ databases">
        <authorList>
            <person name="de Groot N.N."/>
        </authorList>
    </citation>
    <scope>NUCLEOTIDE SEQUENCE [LARGE SCALE GENOMIC DNA]</scope>
    <source>
        <strain evidence="12 13">CPCC 100156</strain>
    </source>
</reference>
<evidence type="ECO:0000256" key="8">
    <source>
        <dbReference type="ARBA" id="ARBA00023239"/>
    </source>
</evidence>
<dbReference type="HAMAP" id="MF_01031">
    <property type="entry name" value="LeuD_type1"/>
    <property type="match status" value="1"/>
</dbReference>
<evidence type="ECO:0000256" key="3">
    <source>
        <dbReference type="ARBA" id="ARBA00004729"/>
    </source>
</evidence>
<comment type="similarity">
    <text evidence="4 10">Belongs to the LeuD family. LeuD type 1 subfamily.</text>
</comment>
<dbReference type="EC" id="4.2.1.33" evidence="10"/>
<evidence type="ECO:0000256" key="10">
    <source>
        <dbReference type="HAMAP-Rule" id="MF_01031"/>
    </source>
</evidence>
<keyword evidence="13" id="KW-1185">Reference proteome</keyword>
<evidence type="ECO:0000256" key="6">
    <source>
        <dbReference type="ARBA" id="ARBA00022430"/>
    </source>
</evidence>
<dbReference type="PANTHER" id="PTHR43345:SF5">
    <property type="entry name" value="3-ISOPROPYLMALATE DEHYDRATASE SMALL SUBUNIT"/>
    <property type="match status" value="1"/>
</dbReference>
<evidence type="ECO:0000256" key="5">
    <source>
        <dbReference type="ARBA" id="ARBA00011271"/>
    </source>
</evidence>
<accession>A0A1G6TF88</accession>
<dbReference type="InterPro" id="IPR015928">
    <property type="entry name" value="Aconitase/3IPM_dehydase_swvl"/>
</dbReference>
<keyword evidence="8 10" id="KW-0456">Lyase</keyword>
<evidence type="ECO:0000313" key="12">
    <source>
        <dbReference type="EMBL" id="SDD26985.1"/>
    </source>
</evidence>
<name>A0A1G6TF88_9PROT</name>
<dbReference type="InterPro" id="IPR004431">
    <property type="entry name" value="3-IsopropMal_deHydase_ssu"/>
</dbReference>
<dbReference type="GO" id="GO:0009098">
    <property type="term" value="P:L-leucine biosynthetic process"/>
    <property type="evidence" value="ECO:0007669"/>
    <property type="project" value="UniProtKB-UniRule"/>
</dbReference>
<dbReference type="Proteomes" id="UP000198925">
    <property type="component" value="Unassembled WGS sequence"/>
</dbReference>
<dbReference type="GO" id="GO:0003861">
    <property type="term" value="F:3-isopropylmalate dehydratase activity"/>
    <property type="evidence" value="ECO:0007669"/>
    <property type="project" value="UniProtKB-UniRule"/>
</dbReference>
<evidence type="ECO:0000256" key="9">
    <source>
        <dbReference type="ARBA" id="ARBA00023304"/>
    </source>
</evidence>
<evidence type="ECO:0000256" key="1">
    <source>
        <dbReference type="ARBA" id="ARBA00000491"/>
    </source>
</evidence>
<dbReference type="Gene3D" id="3.20.19.10">
    <property type="entry name" value="Aconitase, domain 4"/>
    <property type="match status" value="1"/>
</dbReference>
<protein>
    <recommendedName>
        <fullName evidence="10">3-isopropylmalate dehydratase small subunit</fullName>
        <ecNumber evidence="10">4.2.1.33</ecNumber>
    </recommendedName>
    <alternativeName>
        <fullName evidence="10">Alpha-IPM isomerase</fullName>
        <shortName evidence="10">IPMI</shortName>
    </alternativeName>
    <alternativeName>
        <fullName evidence="10">Isopropylmalate isomerase</fullName>
    </alternativeName>
</protein>
<evidence type="ECO:0000256" key="4">
    <source>
        <dbReference type="ARBA" id="ARBA00009845"/>
    </source>
</evidence>
<evidence type="ECO:0000259" key="11">
    <source>
        <dbReference type="Pfam" id="PF00694"/>
    </source>
</evidence>
<dbReference type="STRING" id="938405.SAMN02927895_03248"/>
<dbReference type="GO" id="GO:0009316">
    <property type="term" value="C:3-isopropylmalate dehydratase complex"/>
    <property type="evidence" value="ECO:0007669"/>
    <property type="project" value="InterPro"/>
</dbReference>
<dbReference type="Pfam" id="PF00694">
    <property type="entry name" value="Aconitase_C"/>
    <property type="match status" value="1"/>
</dbReference>
<dbReference type="InterPro" id="IPR033940">
    <property type="entry name" value="IPMI_Swivel"/>
</dbReference>
<dbReference type="AlphaFoldDB" id="A0A1G6TF88"/>
<keyword evidence="6 10" id="KW-0432">Leucine biosynthesis</keyword>
<dbReference type="InterPro" id="IPR050075">
    <property type="entry name" value="LeuD"/>
</dbReference>
<dbReference type="NCBIfam" id="TIGR00171">
    <property type="entry name" value="leuD"/>
    <property type="match status" value="1"/>
</dbReference>
<comment type="pathway">
    <text evidence="3 10">Amino-acid biosynthesis; L-leucine biosynthesis; L-leucine from 3-methyl-2-oxobutanoate: step 2/4.</text>
</comment>